<dbReference type="FunFam" id="3.30.63.10:FF:000005">
    <property type="entry name" value="Guanylate kinase"/>
    <property type="match status" value="1"/>
</dbReference>
<dbReference type="OrthoDB" id="9808150at2"/>
<evidence type="ECO:0000256" key="4">
    <source>
        <dbReference type="ARBA" id="ARBA00012961"/>
    </source>
</evidence>
<evidence type="ECO:0000313" key="15">
    <source>
        <dbReference type="EMBL" id="QAR33194.1"/>
    </source>
</evidence>
<proteinExistence type="inferred from homology"/>
<feature type="domain" description="Guanylate kinase-like" evidence="14">
    <location>
        <begin position="28"/>
        <end position="206"/>
    </location>
</feature>
<evidence type="ECO:0000256" key="12">
    <source>
        <dbReference type="ARBA" id="ARBA00048594"/>
    </source>
</evidence>
<dbReference type="Gene3D" id="3.30.63.10">
    <property type="entry name" value="Guanylate Kinase phosphate binding domain"/>
    <property type="match status" value="1"/>
</dbReference>
<evidence type="ECO:0000256" key="11">
    <source>
        <dbReference type="ARBA" id="ARBA00030128"/>
    </source>
</evidence>
<dbReference type="InterPro" id="IPR008144">
    <property type="entry name" value="Guanylate_kin-like_dom"/>
</dbReference>
<dbReference type="CDD" id="cd00071">
    <property type="entry name" value="GMPK"/>
    <property type="match status" value="1"/>
</dbReference>
<dbReference type="GO" id="GO:0005524">
    <property type="term" value="F:ATP binding"/>
    <property type="evidence" value="ECO:0007669"/>
    <property type="project" value="UniProtKB-UniRule"/>
</dbReference>
<evidence type="ECO:0000256" key="5">
    <source>
        <dbReference type="ARBA" id="ARBA00016296"/>
    </source>
</evidence>
<dbReference type="PROSITE" id="PS00856">
    <property type="entry name" value="GUANYLATE_KINASE_1"/>
    <property type="match status" value="1"/>
</dbReference>
<evidence type="ECO:0000256" key="10">
    <source>
        <dbReference type="ARBA" id="ARBA00022840"/>
    </source>
</evidence>
<evidence type="ECO:0000256" key="2">
    <source>
        <dbReference type="ARBA" id="ARBA00004496"/>
    </source>
</evidence>
<reference evidence="15 16" key="1">
    <citation type="submission" date="2019-01" db="EMBL/GenBank/DDBJ databases">
        <title>Geovibrio thiophilus DSM 11263, complete genome.</title>
        <authorList>
            <person name="Spring S."/>
            <person name="Bunk B."/>
            <person name="Sproer C."/>
        </authorList>
    </citation>
    <scope>NUCLEOTIDE SEQUENCE [LARGE SCALE GENOMIC DNA]</scope>
    <source>
        <strain evidence="15 16">DSM 11263</strain>
    </source>
</reference>
<dbReference type="KEGG" id="gtl:EP073_07195"/>
<comment type="subcellular location">
    <subcellularLocation>
        <location evidence="2 13">Cytoplasm</location>
    </subcellularLocation>
</comment>
<evidence type="ECO:0000256" key="6">
    <source>
        <dbReference type="ARBA" id="ARBA00022490"/>
    </source>
</evidence>
<dbReference type="InterPro" id="IPR027417">
    <property type="entry name" value="P-loop_NTPase"/>
</dbReference>
<evidence type="ECO:0000256" key="1">
    <source>
        <dbReference type="ARBA" id="ARBA00003531"/>
    </source>
</evidence>
<sequence length="226" mass="26433">MLSGLKASLTESASRCRTLYDRKRFRQGKLFVVSAPSGAGKTTLCSKLLENNKALRYSISYTTRKPRFDEAHAADYFFVDVPEFRRMIDEGEFIEWAEVHGNYYGTSRRTVEGIIDEGGDVLLDIDPQGARQLKATLGYGVYIFITAPSIKELEKRLRNRRTEPEDVMRLRLDNARKELRLFSEYDYIIMNRDFEEAYKHLESVYIAEHLRTKDVRDIYELMEEEE</sequence>
<dbReference type="EC" id="2.7.4.8" evidence="4 13"/>
<dbReference type="InterPro" id="IPR020590">
    <property type="entry name" value="Guanylate_kinase_CS"/>
</dbReference>
<dbReference type="AlphaFoldDB" id="A0A410JYF9"/>
<evidence type="ECO:0000256" key="3">
    <source>
        <dbReference type="ARBA" id="ARBA00005790"/>
    </source>
</evidence>
<dbReference type="GO" id="GO:0005829">
    <property type="term" value="C:cytosol"/>
    <property type="evidence" value="ECO:0007669"/>
    <property type="project" value="TreeGrafter"/>
</dbReference>
<evidence type="ECO:0000259" key="14">
    <source>
        <dbReference type="PROSITE" id="PS50052"/>
    </source>
</evidence>
<evidence type="ECO:0000256" key="13">
    <source>
        <dbReference type="HAMAP-Rule" id="MF_00328"/>
    </source>
</evidence>
<name>A0A410JYF9_9BACT</name>
<comment type="function">
    <text evidence="1 13">Essential for recycling GMP and indirectly, cGMP.</text>
</comment>
<keyword evidence="6 13" id="KW-0963">Cytoplasm</keyword>
<dbReference type="Pfam" id="PF00625">
    <property type="entry name" value="Guanylate_kin"/>
    <property type="match status" value="1"/>
</dbReference>
<dbReference type="Proteomes" id="UP000287502">
    <property type="component" value="Chromosome"/>
</dbReference>
<evidence type="ECO:0000256" key="8">
    <source>
        <dbReference type="ARBA" id="ARBA00022741"/>
    </source>
</evidence>
<dbReference type="SUPFAM" id="SSF52540">
    <property type="entry name" value="P-loop containing nucleoside triphosphate hydrolases"/>
    <property type="match status" value="1"/>
</dbReference>
<keyword evidence="8 13" id="KW-0547">Nucleotide-binding</keyword>
<dbReference type="PANTHER" id="PTHR23117:SF13">
    <property type="entry name" value="GUANYLATE KINASE"/>
    <property type="match status" value="1"/>
</dbReference>
<evidence type="ECO:0000256" key="9">
    <source>
        <dbReference type="ARBA" id="ARBA00022777"/>
    </source>
</evidence>
<evidence type="ECO:0000256" key="7">
    <source>
        <dbReference type="ARBA" id="ARBA00022679"/>
    </source>
</evidence>
<dbReference type="EMBL" id="CP035108">
    <property type="protein sequence ID" value="QAR33194.1"/>
    <property type="molecule type" value="Genomic_DNA"/>
</dbReference>
<organism evidence="15 16">
    <name type="scientific">Geovibrio thiophilus</name>
    <dbReference type="NCBI Taxonomy" id="139438"/>
    <lineage>
        <taxon>Bacteria</taxon>
        <taxon>Pseudomonadati</taxon>
        <taxon>Deferribacterota</taxon>
        <taxon>Deferribacteres</taxon>
        <taxon>Deferribacterales</taxon>
        <taxon>Geovibrionaceae</taxon>
        <taxon>Geovibrio</taxon>
    </lineage>
</organism>
<comment type="similarity">
    <text evidence="3 13">Belongs to the guanylate kinase family.</text>
</comment>
<keyword evidence="7 13" id="KW-0808">Transferase</keyword>
<accession>A0A410JYF9</accession>
<dbReference type="InterPro" id="IPR017665">
    <property type="entry name" value="Guanylate_kinase"/>
</dbReference>
<evidence type="ECO:0000313" key="16">
    <source>
        <dbReference type="Proteomes" id="UP000287502"/>
    </source>
</evidence>
<dbReference type="SMART" id="SM00072">
    <property type="entry name" value="GuKc"/>
    <property type="match status" value="1"/>
</dbReference>
<dbReference type="InterPro" id="IPR008145">
    <property type="entry name" value="GK/Ca_channel_bsu"/>
</dbReference>
<keyword evidence="10 13" id="KW-0067">ATP-binding</keyword>
<dbReference type="HAMAP" id="MF_00328">
    <property type="entry name" value="Guanylate_kinase"/>
    <property type="match status" value="1"/>
</dbReference>
<dbReference type="Gene3D" id="3.40.50.300">
    <property type="entry name" value="P-loop containing nucleotide triphosphate hydrolases"/>
    <property type="match status" value="1"/>
</dbReference>
<gene>
    <name evidence="13" type="primary">gmk</name>
    <name evidence="15" type="ORF">EP073_07195</name>
</gene>
<dbReference type="NCBIfam" id="TIGR03263">
    <property type="entry name" value="guanyl_kin"/>
    <property type="match status" value="1"/>
</dbReference>
<dbReference type="PANTHER" id="PTHR23117">
    <property type="entry name" value="GUANYLATE KINASE-RELATED"/>
    <property type="match status" value="1"/>
</dbReference>
<dbReference type="GO" id="GO:0004385">
    <property type="term" value="F:GMP kinase activity"/>
    <property type="evidence" value="ECO:0007669"/>
    <property type="project" value="UniProtKB-UniRule"/>
</dbReference>
<dbReference type="PROSITE" id="PS50052">
    <property type="entry name" value="GUANYLATE_KINASE_2"/>
    <property type="match status" value="1"/>
</dbReference>
<comment type="catalytic activity">
    <reaction evidence="12 13">
        <text>GMP + ATP = GDP + ADP</text>
        <dbReference type="Rhea" id="RHEA:20780"/>
        <dbReference type="ChEBI" id="CHEBI:30616"/>
        <dbReference type="ChEBI" id="CHEBI:58115"/>
        <dbReference type="ChEBI" id="CHEBI:58189"/>
        <dbReference type="ChEBI" id="CHEBI:456216"/>
        <dbReference type="EC" id="2.7.4.8"/>
    </reaction>
</comment>
<keyword evidence="9 13" id="KW-0418">Kinase</keyword>
<keyword evidence="16" id="KW-1185">Reference proteome</keyword>
<protein>
    <recommendedName>
        <fullName evidence="5 13">Guanylate kinase</fullName>
        <ecNumber evidence="4 13">2.7.4.8</ecNumber>
    </recommendedName>
    <alternativeName>
        <fullName evidence="11 13">GMP kinase</fullName>
    </alternativeName>
</protein>
<feature type="binding site" evidence="13">
    <location>
        <begin position="35"/>
        <end position="42"/>
    </location>
    <ligand>
        <name>ATP</name>
        <dbReference type="ChEBI" id="CHEBI:30616"/>
    </ligand>
</feature>